<protein>
    <recommendedName>
        <fullName evidence="4">6-carboxy-5,6,7,8-tetrahydropterin synthase</fullName>
        <ecNumber evidence="3">4.1.2.50</ecNumber>
    </recommendedName>
    <alternativeName>
        <fullName evidence="5">Queuosine biosynthesis protein QueD</fullName>
    </alternativeName>
</protein>
<dbReference type="EMBL" id="JAERPS020000001">
    <property type="protein sequence ID" value="MBZ9610863.1"/>
    <property type="molecule type" value="Genomic_DNA"/>
</dbReference>
<dbReference type="InterPro" id="IPR038418">
    <property type="entry name" value="6-PTP_synth/QueD_sf"/>
</dbReference>
<evidence type="ECO:0000256" key="3">
    <source>
        <dbReference type="ARBA" id="ARBA00012982"/>
    </source>
</evidence>
<evidence type="ECO:0000256" key="4">
    <source>
        <dbReference type="ARBA" id="ARBA00018141"/>
    </source>
</evidence>
<comment type="catalytic activity">
    <reaction evidence="6">
        <text>7,8-dihydroneopterin 3'-triphosphate + H2O = 6-carboxy-5,6,7,8-tetrahydropterin + triphosphate + acetaldehyde + 2 H(+)</text>
        <dbReference type="Rhea" id="RHEA:27966"/>
        <dbReference type="ChEBI" id="CHEBI:15343"/>
        <dbReference type="ChEBI" id="CHEBI:15377"/>
        <dbReference type="ChEBI" id="CHEBI:15378"/>
        <dbReference type="ChEBI" id="CHEBI:18036"/>
        <dbReference type="ChEBI" id="CHEBI:58462"/>
        <dbReference type="ChEBI" id="CHEBI:61032"/>
        <dbReference type="EC" id="4.1.2.50"/>
    </reaction>
</comment>
<accession>A0ABS7X5N6</accession>
<reference evidence="7 8" key="1">
    <citation type="submission" date="2020-12" db="EMBL/GenBank/DDBJ databases">
        <authorList>
            <person name="Ruan W."/>
            <person name="Khan S.A."/>
            <person name="Jeon C.O."/>
        </authorList>
    </citation>
    <scope>NUCLEOTIDE SEQUENCE [LARGE SCALE GENOMIC DNA]</scope>
    <source>
        <strain evidence="7 8">MA-13</strain>
    </source>
</reference>
<dbReference type="Proteomes" id="UP000663814">
    <property type="component" value="Unassembled WGS sequence"/>
</dbReference>
<sequence>MFASREPKMILFVRDLTVIDFSYLCEARGMLGESYIVDVELHGGLDHASMVLDFSKVKKVIKQAIDQLVDHKLAIPALSSMLRFNNDNELSTLHFDSARGTIQMAAPTQAVVAVPAARIDEQSLTEFLQQKIKPLLPAHVDKLVLTLRPEASSSFYYHYSHGLKKHDGNCQRIAHGHRSTIQIYTDGMLAPRLNKYWSERWQDIYLATAEDSCDAAALTYIQAEAGNLCFRYQAEQGWFELTMPEAHCEVVPCDTTVECLAEYIVTELTQLDPTKQYKVVAYEGVAKGAIATS</sequence>
<reference evidence="7 8" key="2">
    <citation type="submission" date="2021-08" db="EMBL/GenBank/DDBJ databases">
        <title>Rheinheimera aquimaris sp. nov., isolated from seawater of the East Sea in Korea.</title>
        <authorList>
            <person name="Kim K.H."/>
            <person name="Wenting R."/>
            <person name="Kim K.R."/>
            <person name="Jeon C.O."/>
        </authorList>
    </citation>
    <scope>NUCLEOTIDE SEQUENCE [LARGE SCALE GENOMIC DNA]</scope>
    <source>
        <strain evidence="7 8">MA-13</strain>
    </source>
</reference>
<evidence type="ECO:0000256" key="5">
    <source>
        <dbReference type="ARBA" id="ARBA00031449"/>
    </source>
</evidence>
<evidence type="ECO:0000313" key="7">
    <source>
        <dbReference type="EMBL" id="MBZ9610863.1"/>
    </source>
</evidence>
<evidence type="ECO:0000256" key="1">
    <source>
        <dbReference type="ARBA" id="ARBA00005061"/>
    </source>
</evidence>
<evidence type="ECO:0000313" key="8">
    <source>
        <dbReference type="Proteomes" id="UP000663814"/>
    </source>
</evidence>
<comment type="caution">
    <text evidence="7">The sequence shown here is derived from an EMBL/GenBank/DDBJ whole genome shotgun (WGS) entry which is preliminary data.</text>
</comment>
<dbReference type="SUPFAM" id="SSF55620">
    <property type="entry name" value="Tetrahydrobiopterin biosynthesis enzymes-like"/>
    <property type="match status" value="2"/>
</dbReference>
<dbReference type="RefSeq" id="WP_224673251.1">
    <property type="nucleotide sequence ID" value="NZ_JAERPS020000001.1"/>
</dbReference>
<dbReference type="Gene3D" id="3.30.479.10">
    <property type="entry name" value="6-pyruvoyl tetrahydropterin synthase/QueD"/>
    <property type="match status" value="2"/>
</dbReference>
<evidence type="ECO:0000256" key="6">
    <source>
        <dbReference type="ARBA" id="ARBA00048807"/>
    </source>
</evidence>
<comment type="pathway">
    <text evidence="1">Purine metabolism; 7-cyano-7-deazaguanine biosynthesis.</text>
</comment>
<proteinExistence type="inferred from homology"/>
<dbReference type="InterPro" id="IPR007115">
    <property type="entry name" value="6-PTP_synth/QueD"/>
</dbReference>
<organism evidence="7 8">
    <name type="scientific">Rheinheimera maricola</name>
    <dbReference type="NCBI Taxonomy" id="2793282"/>
    <lineage>
        <taxon>Bacteria</taxon>
        <taxon>Pseudomonadati</taxon>
        <taxon>Pseudomonadota</taxon>
        <taxon>Gammaproteobacteria</taxon>
        <taxon>Chromatiales</taxon>
        <taxon>Chromatiaceae</taxon>
        <taxon>Rheinheimera</taxon>
    </lineage>
</organism>
<dbReference type="Pfam" id="PF01242">
    <property type="entry name" value="PTPS"/>
    <property type="match status" value="2"/>
</dbReference>
<name>A0ABS7X5N6_9GAMM</name>
<gene>
    <name evidence="7" type="ORF">I4W93_004585</name>
</gene>
<keyword evidence="8" id="KW-1185">Reference proteome</keyword>
<dbReference type="EC" id="4.1.2.50" evidence="3"/>
<comment type="similarity">
    <text evidence="2">Belongs to the PTPS family. QueD subfamily.</text>
</comment>
<evidence type="ECO:0000256" key="2">
    <source>
        <dbReference type="ARBA" id="ARBA00008900"/>
    </source>
</evidence>